<dbReference type="Gene3D" id="2.130.10.10">
    <property type="entry name" value="YVTN repeat-like/Quinoprotein amine dehydrogenase"/>
    <property type="match status" value="1"/>
</dbReference>
<gene>
    <name evidence="4 6" type="primary">bamB</name>
    <name evidence="6" type="ORF">N4264_17855</name>
</gene>
<dbReference type="Pfam" id="PF13360">
    <property type="entry name" value="PQQ_2"/>
    <property type="match status" value="1"/>
</dbReference>
<keyword evidence="1 4" id="KW-0732">Signal</keyword>
<dbReference type="SUPFAM" id="SSF50998">
    <property type="entry name" value="Quinoprotein alcohol dehydrogenase-like"/>
    <property type="match status" value="1"/>
</dbReference>
<keyword evidence="4" id="KW-0449">Lipoprotein</keyword>
<evidence type="ECO:0000256" key="2">
    <source>
        <dbReference type="ARBA" id="ARBA00023136"/>
    </source>
</evidence>
<dbReference type="PROSITE" id="PS51257">
    <property type="entry name" value="PROKAR_LIPOPROTEIN"/>
    <property type="match status" value="1"/>
</dbReference>
<dbReference type="PANTHER" id="PTHR34512:SF30">
    <property type="entry name" value="OUTER MEMBRANE PROTEIN ASSEMBLY FACTOR BAMB"/>
    <property type="match status" value="1"/>
</dbReference>
<protein>
    <recommendedName>
        <fullName evidence="4">Outer membrane protein assembly factor BamB</fullName>
    </recommendedName>
</protein>
<dbReference type="InterPro" id="IPR015943">
    <property type="entry name" value="WD40/YVTN_repeat-like_dom_sf"/>
</dbReference>
<keyword evidence="7" id="KW-1185">Reference proteome</keyword>
<evidence type="ECO:0000313" key="7">
    <source>
        <dbReference type="Proteomes" id="UP001064632"/>
    </source>
</evidence>
<dbReference type="RefSeq" id="WP_261693588.1">
    <property type="nucleotide sequence ID" value="NZ_CP104694.1"/>
</dbReference>
<evidence type="ECO:0000256" key="3">
    <source>
        <dbReference type="ARBA" id="ARBA00023237"/>
    </source>
</evidence>
<comment type="subcellular location">
    <subcellularLocation>
        <location evidence="4">Cell outer membrane</location>
        <topology evidence="4">Lipid-anchor</topology>
    </subcellularLocation>
</comment>
<dbReference type="InterPro" id="IPR002372">
    <property type="entry name" value="PQQ_rpt_dom"/>
</dbReference>
<dbReference type="NCBIfam" id="TIGR03300">
    <property type="entry name" value="assembly_YfgL"/>
    <property type="match status" value="1"/>
</dbReference>
<evidence type="ECO:0000313" key="6">
    <source>
        <dbReference type="EMBL" id="UXI66604.1"/>
    </source>
</evidence>
<comment type="similarity">
    <text evidence="4">Belongs to the BamB family.</text>
</comment>
<keyword evidence="3 4" id="KW-0998">Cell outer membrane</keyword>
<sequence>MKKAALILPFAISVGLLGGCDWMKDRSTKKENIAAPKELRELTPTLSVTELWTKGTGKGAGKSGVRIRPAVADGKLYAAGVDGEITAIDAASGRTLWNEDFKLRFTGGPGVSGDLLVIGGLDGDVLALDASTGKERWRARVSAEVITAPAIGDGLAVVRCNDGRIYAFDVADGKQRWIYDRPTVPLLSLRGNSAPVINNGLVLSGTDAGKVVALRLSDGAPVWEQALAASEGRSEVERLSDADGTLAVESDVVFGVANHGQVVALGAANGRPLWNRPLSSYTNVDVSASQVYAVDEESQVWALDRTSGSSMWKQDAFQHRWLSGPAVQGGYVVVGDLEGFVHWLAIADGTEVARERLSKDPIRATPVVSGDVVYVEDVEGKLGAYRAQL</sequence>
<evidence type="ECO:0000256" key="1">
    <source>
        <dbReference type="ARBA" id="ARBA00022729"/>
    </source>
</evidence>
<reference evidence="6" key="1">
    <citation type="submission" date="2022-09" db="EMBL/GenBank/DDBJ databases">
        <title>Tahibacter sp. nov., isolated from a fresh water.</title>
        <authorList>
            <person name="Baek J.H."/>
            <person name="Lee J.K."/>
            <person name="Kim J.M."/>
            <person name="Jeon C.O."/>
        </authorList>
    </citation>
    <scope>NUCLEOTIDE SEQUENCE</scope>
    <source>
        <strain evidence="6">W38</strain>
    </source>
</reference>
<name>A0ABY6B9B6_9GAMM</name>
<keyword evidence="4" id="KW-0564">Palmitate</keyword>
<dbReference type="PANTHER" id="PTHR34512">
    <property type="entry name" value="CELL SURFACE PROTEIN"/>
    <property type="match status" value="1"/>
</dbReference>
<comment type="subunit">
    <text evidence="4">Part of the Bam complex.</text>
</comment>
<proteinExistence type="inferred from homology"/>
<accession>A0ABY6B9B6</accession>
<comment type="function">
    <text evidence="4">Part of the outer membrane protein assembly complex, which is involved in assembly and insertion of beta-barrel proteins into the outer membrane.</text>
</comment>
<dbReference type="EMBL" id="CP104694">
    <property type="protein sequence ID" value="UXI66604.1"/>
    <property type="molecule type" value="Genomic_DNA"/>
</dbReference>
<dbReference type="SMART" id="SM00564">
    <property type="entry name" value="PQQ"/>
    <property type="match status" value="6"/>
</dbReference>
<keyword evidence="2 4" id="KW-0472">Membrane</keyword>
<dbReference type="InterPro" id="IPR017687">
    <property type="entry name" value="BamB"/>
</dbReference>
<dbReference type="InterPro" id="IPR011047">
    <property type="entry name" value="Quinoprotein_ADH-like_sf"/>
</dbReference>
<dbReference type="Proteomes" id="UP001064632">
    <property type="component" value="Chromosome"/>
</dbReference>
<evidence type="ECO:0000256" key="4">
    <source>
        <dbReference type="HAMAP-Rule" id="MF_00923"/>
    </source>
</evidence>
<organism evidence="6 7">
    <name type="scientific">Tahibacter amnicola</name>
    <dbReference type="NCBI Taxonomy" id="2976241"/>
    <lineage>
        <taxon>Bacteria</taxon>
        <taxon>Pseudomonadati</taxon>
        <taxon>Pseudomonadota</taxon>
        <taxon>Gammaproteobacteria</taxon>
        <taxon>Lysobacterales</taxon>
        <taxon>Rhodanobacteraceae</taxon>
        <taxon>Tahibacter</taxon>
    </lineage>
</organism>
<dbReference type="HAMAP" id="MF_00923">
    <property type="entry name" value="OM_assembly_BamB"/>
    <property type="match status" value="1"/>
</dbReference>
<feature type="domain" description="Pyrrolo-quinoline quinone repeat" evidence="5">
    <location>
        <begin position="82"/>
        <end position="314"/>
    </location>
</feature>
<dbReference type="InterPro" id="IPR018391">
    <property type="entry name" value="PQQ_b-propeller_rpt"/>
</dbReference>
<evidence type="ECO:0000259" key="5">
    <source>
        <dbReference type="Pfam" id="PF13360"/>
    </source>
</evidence>